<gene>
    <name evidence="2" type="ORF">GPZ80_16525</name>
</gene>
<keyword evidence="3" id="KW-1185">Reference proteome</keyword>
<sequence length="138" mass="15902">MRNTITQQEAARRVEENIHAVVALLPKEARLEQRLSTPQNCDDPTDNGPRGRVTESHSYQIHDLPPADYNAYFDTIKQWWETHNFQILEDSRPKDMYLWAENKNDSFRISLKANDVGGFYVISTSPCVWPEGTPAPQN</sequence>
<evidence type="ECO:0000313" key="3">
    <source>
        <dbReference type="Proteomes" id="UP000734823"/>
    </source>
</evidence>
<dbReference type="EMBL" id="JABVED010000008">
    <property type="protein sequence ID" value="MBC6448777.1"/>
    <property type="molecule type" value="Genomic_DNA"/>
</dbReference>
<accession>A0ABR7L8Z1</accession>
<proteinExistence type="predicted"/>
<evidence type="ECO:0000256" key="1">
    <source>
        <dbReference type="SAM" id="MobiDB-lite"/>
    </source>
</evidence>
<protein>
    <submittedName>
        <fullName evidence="2">Uncharacterized protein</fullName>
    </submittedName>
</protein>
<evidence type="ECO:0000313" key="2">
    <source>
        <dbReference type="EMBL" id="MBC6448777.1"/>
    </source>
</evidence>
<organism evidence="2 3">
    <name type="scientific">Actinokineospora xionganensis</name>
    <dbReference type="NCBI Taxonomy" id="2684470"/>
    <lineage>
        <taxon>Bacteria</taxon>
        <taxon>Bacillati</taxon>
        <taxon>Actinomycetota</taxon>
        <taxon>Actinomycetes</taxon>
        <taxon>Pseudonocardiales</taxon>
        <taxon>Pseudonocardiaceae</taxon>
        <taxon>Actinokineospora</taxon>
    </lineage>
</organism>
<comment type="caution">
    <text evidence="2">The sequence shown here is derived from an EMBL/GenBank/DDBJ whole genome shotgun (WGS) entry which is preliminary data.</text>
</comment>
<feature type="region of interest" description="Disordered" evidence="1">
    <location>
        <begin position="34"/>
        <end position="54"/>
    </location>
</feature>
<dbReference type="RefSeq" id="WP_187221241.1">
    <property type="nucleotide sequence ID" value="NZ_JABVED010000008.1"/>
</dbReference>
<reference evidence="2 3" key="1">
    <citation type="submission" date="2020-06" db="EMBL/GenBank/DDBJ databases">
        <title>Actinokineospora xiongansis sp. nov., isolated from soil of Baiyangdian.</title>
        <authorList>
            <person name="Zhang X."/>
        </authorList>
    </citation>
    <scope>NUCLEOTIDE SEQUENCE [LARGE SCALE GENOMIC DNA]</scope>
    <source>
        <strain evidence="2 3">HBU206404</strain>
    </source>
</reference>
<name>A0ABR7L8Z1_9PSEU</name>
<dbReference type="Proteomes" id="UP000734823">
    <property type="component" value="Unassembled WGS sequence"/>
</dbReference>